<reference evidence="1" key="5">
    <citation type="journal article" date="2021" name="G3 (Bethesda)">
        <title>Aegilops tauschii genome assembly Aet v5.0 features greater sequence contiguity and improved annotation.</title>
        <authorList>
            <person name="Wang L."/>
            <person name="Zhu T."/>
            <person name="Rodriguez J.C."/>
            <person name="Deal K.R."/>
            <person name="Dubcovsky J."/>
            <person name="McGuire P.E."/>
            <person name="Lux T."/>
            <person name="Spannagl M."/>
            <person name="Mayer K.F.X."/>
            <person name="Baldrich P."/>
            <person name="Meyers B.C."/>
            <person name="Huo N."/>
            <person name="Gu Y.Q."/>
            <person name="Zhou H."/>
            <person name="Devos K.M."/>
            <person name="Bennetzen J.L."/>
            <person name="Unver T."/>
            <person name="Budak H."/>
            <person name="Gulick P.J."/>
            <person name="Galiba G."/>
            <person name="Kalapos B."/>
            <person name="Nelson D.R."/>
            <person name="Li P."/>
            <person name="You F.M."/>
            <person name="Luo M.C."/>
            <person name="Dvorak J."/>
        </authorList>
    </citation>
    <scope>NUCLEOTIDE SEQUENCE [LARGE SCALE GENOMIC DNA]</scope>
    <source>
        <strain evidence="1">cv. AL8/78</strain>
    </source>
</reference>
<proteinExistence type="predicted"/>
<dbReference type="Gramene" id="AET5Gv20059300.1">
    <property type="protein sequence ID" value="AET5Gv20059300.1"/>
    <property type="gene ID" value="AET5Gv20059300"/>
</dbReference>
<dbReference type="Proteomes" id="UP000015105">
    <property type="component" value="Chromosome 5D"/>
</dbReference>
<reference evidence="2" key="1">
    <citation type="journal article" date="2014" name="Science">
        <title>Ancient hybridizations among the ancestral genomes of bread wheat.</title>
        <authorList>
            <consortium name="International Wheat Genome Sequencing Consortium,"/>
            <person name="Marcussen T."/>
            <person name="Sandve S.R."/>
            <person name="Heier L."/>
            <person name="Spannagl M."/>
            <person name="Pfeifer M."/>
            <person name="Jakobsen K.S."/>
            <person name="Wulff B.B."/>
            <person name="Steuernagel B."/>
            <person name="Mayer K.F."/>
            <person name="Olsen O.A."/>
        </authorList>
    </citation>
    <scope>NUCLEOTIDE SEQUENCE [LARGE SCALE GENOMIC DNA]</scope>
    <source>
        <strain evidence="2">cv. AL8/78</strain>
    </source>
</reference>
<reference evidence="2" key="2">
    <citation type="journal article" date="2017" name="Nat. Plants">
        <title>The Aegilops tauschii genome reveals multiple impacts of transposons.</title>
        <authorList>
            <person name="Zhao G."/>
            <person name="Zou C."/>
            <person name="Li K."/>
            <person name="Wang K."/>
            <person name="Li T."/>
            <person name="Gao L."/>
            <person name="Zhang X."/>
            <person name="Wang H."/>
            <person name="Yang Z."/>
            <person name="Liu X."/>
            <person name="Jiang W."/>
            <person name="Mao L."/>
            <person name="Kong X."/>
            <person name="Jiao Y."/>
            <person name="Jia J."/>
        </authorList>
    </citation>
    <scope>NUCLEOTIDE SEQUENCE [LARGE SCALE GENOMIC DNA]</scope>
    <source>
        <strain evidence="2">cv. AL8/78</strain>
    </source>
</reference>
<accession>A0A453JI44</accession>
<dbReference type="EnsemblPlants" id="AET5Gv20059300.1">
    <property type="protein sequence ID" value="AET5Gv20059300.1"/>
    <property type="gene ID" value="AET5Gv20059300"/>
</dbReference>
<evidence type="ECO:0000313" key="1">
    <source>
        <dbReference type="EnsemblPlants" id="AET5Gv20059300.1"/>
    </source>
</evidence>
<reference evidence="1" key="4">
    <citation type="submission" date="2019-03" db="UniProtKB">
        <authorList>
            <consortium name="EnsemblPlants"/>
        </authorList>
    </citation>
    <scope>IDENTIFICATION</scope>
</reference>
<reference evidence="1" key="3">
    <citation type="journal article" date="2017" name="Nature">
        <title>Genome sequence of the progenitor of the wheat D genome Aegilops tauschii.</title>
        <authorList>
            <person name="Luo M.C."/>
            <person name="Gu Y.Q."/>
            <person name="Puiu D."/>
            <person name="Wang H."/>
            <person name="Twardziok S.O."/>
            <person name="Deal K.R."/>
            <person name="Huo N."/>
            <person name="Zhu T."/>
            <person name="Wang L."/>
            <person name="Wang Y."/>
            <person name="McGuire P.E."/>
            <person name="Liu S."/>
            <person name="Long H."/>
            <person name="Ramasamy R.K."/>
            <person name="Rodriguez J.C."/>
            <person name="Van S.L."/>
            <person name="Yuan L."/>
            <person name="Wang Z."/>
            <person name="Xia Z."/>
            <person name="Xiao L."/>
            <person name="Anderson O.D."/>
            <person name="Ouyang S."/>
            <person name="Liang Y."/>
            <person name="Zimin A.V."/>
            <person name="Pertea G."/>
            <person name="Qi P."/>
            <person name="Bennetzen J.L."/>
            <person name="Dai X."/>
            <person name="Dawson M.W."/>
            <person name="Muller H.G."/>
            <person name="Kugler K."/>
            <person name="Rivarola-Duarte L."/>
            <person name="Spannagl M."/>
            <person name="Mayer K.F.X."/>
            <person name="Lu F.H."/>
            <person name="Bevan M.W."/>
            <person name="Leroy P."/>
            <person name="Li P."/>
            <person name="You F.M."/>
            <person name="Sun Q."/>
            <person name="Liu Z."/>
            <person name="Lyons E."/>
            <person name="Wicker T."/>
            <person name="Salzberg S.L."/>
            <person name="Devos K.M."/>
            <person name="Dvorak J."/>
        </authorList>
    </citation>
    <scope>NUCLEOTIDE SEQUENCE [LARGE SCALE GENOMIC DNA]</scope>
    <source>
        <strain evidence="1">cv. AL8/78</strain>
    </source>
</reference>
<keyword evidence="2" id="KW-1185">Reference proteome</keyword>
<dbReference type="AlphaFoldDB" id="A0A453JI44"/>
<name>A0A453JI44_AEGTS</name>
<protein>
    <submittedName>
        <fullName evidence="1">Uncharacterized protein</fullName>
    </submittedName>
</protein>
<organism evidence="1 2">
    <name type="scientific">Aegilops tauschii subsp. strangulata</name>
    <name type="common">Goatgrass</name>
    <dbReference type="NCBI Taxonomy" id="200361"/>
    <lineage>
        <taxon>Eukaryota</taxon>
        <taxon>Viridiplantae</taxon>
        <taxon>Streptophyta</taxon>
        <taxon>Embryophyta</taxon>
        <taxon>Tracheophyta</taxon>
        <taxon>Spermatophyta</taxon>
        <taxon>Magnoliopsida</taxon>
        <taxon>Liliopsida</taxon>
        <taxon>Poales</taxon>
        <taxon>Poaceae</taxon>
        <taxon>BOP clade</taxon>
        <taxon>Pooideae</taxon>
        <taxon>Triticodae</taxon>
        <taxon>Triticeae</taxon>
        <taxon>Triticinae</taxon>
        <taxon>Aegilops</taxon>
    </lineage>
</organism>
<evidence type="ECO:0000313" key="2">
    <source>
        <dbReference type="Proteomes" id="UP000015105"/>
    </source>
</evidence>
<sequence length="142" mass="16007">SMSGGGGGGKLPLVIPEGRLRPKTPVLAAKFATECNVTVRGHVPVFKRWKDYKDPGGNVREGIFQNFVGKVGNKFEMDVKALPVRKACTQMLKGAIRQQRYRLKQKYFDPFPLNLATKTSPVRSMTDDQWNELVESWKDPQK</sequence>
<dbReference type="PANTHER" id="PTHR33063">
    <property type="entry name" value="OS02G0583500 PROTEIN"/>
    <property type="match status" value="1"/>
</dbReference>
<dbReference type="PANTHER" id="PTHR33063:SF17">
    <property type="entry name" value="OS06G0271400 PROTEIN"/>
    <property type="match status" value="1"/>
</dbReference>